<sequence>MRITHPCLRCGRALRRRRRFRVWRMCWRCQIGEALQDLAQTIAFGRRSSW</sequence>
<proteinExistence type="predicted"/>
<reference evidence="1" key="1">
    <citation type="journal article" date="2015" name="Nature">
        <title>Complex archaea that bridge the gap between prokaryotes and eukaryotes.</title>
        <authorList>
            <person name="Spang A."/>
            <person name="Saw J.H."/>
            <person name="Jorgensen S.L."/>
            <person name="Zaremba-Niedzwiedzka K."/>
            <person name="Martijn J."/>
            <person name="Lind A.E."/>
            <person name="van Eijk R."/>
            <person name="Schleper C."/>
            <person name="Guy L."/>
            <person name="Ettema T.J."/>
        </authorList>
    </citation>
    <scope>NUCLEOTIDE SEQUENCE</scope>
</reference>
<gene>
    <name evidence="1" type="ORF">LCGC14_1412980</name>
</gene>
<dbReference type="AlphaFoldDB" id="A0A0F9JU05"/>
<protein>
    <submittedName>
        <fullName evidence="1">Uncharacterized protein</fullName>
    </submittedName>
</protein>
<name>A0A0F9JU05_9ZZZZ</name>
<comment type="caution">
    <text evidence="1">The sequence shown here is derived from an EMBL/GenBank/DDBJ whole genome shotgun (WGS) entry which is preliminary data.</text>
</comment>
<accession>A0A0F9JU05</accession>
<evidence type="ECO:0000313" key="1">
    <source>
        <dbReference type="EMBL" id="KKM73188.1"/>
    </source>
</evidence>
<dbReference type="EMBL" id="LAZR01009344">
    <property type="protein sequence ID" value="KKM73188.1"/>
    <property type="molecule type" value="Genomic_DNA"/>
</dbReference>
<organism evidence="1">
    <name type="scientific">marine sediment metagenome</name>
    <dbReference type="NCBI Taxonomy" id="412755"/>
    <lineage>
        <taxon>unclassified sequences</taxon>
        <taxon>metagenomes</taxon>
        <taxon>ecological metagenomes</taxon>
    </lineage>
</organism>